<feature type="compositionally biased region" description="Basic and acidic residues" evidence="1">
    <location>
        <begin position="304"/>
        <end position="314"/>
    </location>
</feature>
<feature type="compositionally biased region" description="Low complexity" evidence="1">
    <location>
        <begin position="414"/>
        <end position="427"/>
    </location>
</feature>
<feature type="region of interest" description="Disordered" evidence="1">
    <location>
        <begin position="285"/>
        <end position="432"/>
    </location>
</feature>
<reference evidence="2 3" key="1">
    <citation type="submission" date="2020-06" db="EMBL/GenBank/DDBJ databases">
        <title>The yeast mating-type switching endonuclease HO is a domesticated member of an unorthodox homing genetic element family.</title>
        <authorList>
            <person name="Coughlan A.Y."/>
            <person name="Lombardi L."/>
            <person name="Braun-Galleani S."/>
            <person name="Martos A.R."/>
            <person name="Galeote V."/>
            <person name="Bigey F."/>
            <person name="Dequin S."/>
            <person name="Byrne K.P."/>
            <person name="Wolfe K.H."/>
        </authorList>
    </citation>
    <scope>NUCLEOTIDE SEQUENCE [LARGE SCALE GENOMIC DNA]</scope>
    <source>
        <strain evidence="2 3">CBS2947</strain>
    </source>
</reference>
<feature type="compositionally biased region" description="Polar residues" evidence="1">
    <location>
        <begin position="339"/>
        <end position="365"/>
    </location>
</feature>
<evidence type="ECO:0000256" key="1">
    <source>
        <dbReference type="SAM" id="MobiDB-lite"/>
    </source>
</evidence>
<protein>
    <submittedName>
        <fullName evidence="2">Uncharacterized protein</fullName>
    </submittedName>
</protein>
<feature type="region of interest" description="Disordered" evidence="1">
    <location>
        <begin position="151"/>
        <end position="171"/>
    </location>
</feature>
<sequence>MDQATSTSVAMGQEQKMSIREIALDLTVFTLSNVNDAISFKPQLCFEVPKQDYQMLKDNYISFTGTSIRKNRSRLFFLPTNVSDELQKLNPSIPEDAKRVPLDGRVYYKNRLITELDYENVKRVEIACAFIAYTALNSFAHFETELPHSRMRENGYSEADGDESDDEMSAGESVSRALKKGNILGFRELGHLVGITPWHFHRVFKVITGLTIREYGQLCVEFIKKNKEIVNTCRVKVEQLKEVQRFSCLDDPSFLQDGSLQYAATENVVLLHEYFIDPNKSKEFKTKKNGGGSGSKAAAQQHIAKKECTGHDEGATSPLTQRSEIRKRRSSVMYGRMQRASQSSITSNSSLYECLHTSPSHTSLRSPDYYLSNDEQHSDNDSDDSAGSVLDARSFNMFPPTTAKSVSPPGTSRKGSIISVGSAGGVSKKNKRKSITGANIDALQNTMLHRRNRSDICTINLNLEPLQPASLDARLSPPPTNLPIEFNSKVFDANGTTNETRVDFSIGPLDYNTINENLFETTNAKPNDTNSLLNVALLDNTDTTLNLPSTELPSMDDILDPATLLDTNPPGISNLTPVSEITAKIRDLDQDAFFSPFPAEEDLLFDSVLTDSAGGGVITSNSIPTTTVYASSKPTNIDAFNF</sequence>
<evidence type="ECO:0000313" key="2">
    <source>
        <dbReference type="EMBL" id="QLQ80206.1"/>
    </source>
</evidence>
<organism evidence="2 3">
    <name type="scientific">Torulaspora globosa</name>
    <dbReference type="NCBI Taxonomy" id="48254"/>
    <lineage>
        <taxon>Eukaryota</taxon>
        <taxon>Fungi</taxon>
        <taxon>Dikarya</taxon>
        <taxon>Ascomycota</taxon>
        <taxon>Saccharomycotina</taxon>
        <taxon>Saccharomycetes</taxon>
        <taxon>Saccharomycetales</taxon>
        <taxon>Saccharomycetaceae</taxon>
        <taxon>Torulaspora</taxon>
    </lineage>
</organism>
<name>A0A7H9HSX2_9SACH</name>
<proteinExistence type="predicted"/>
<dbReference type="AlphaFoldDB" id="A0A7H9HSX2"/>
<keyword evidence="3" id="KW-1185">Reference proteome</keyword>
<dbReference type="Gene3D" id="1.10.10.60">
    <property type="entry name" value="Homeodomain-like"/>
    <property type="match status" value="1"/>
</dbReference>
<gene>
    <name evidence="2" type="ORF">HG537_0D02070</name>
</gene>
<dbReference type="OrthoDB" id="2447880at2759"/>
<dbReference type="Proteomes" id="UP000510647">
    <property type="component" value="Chromosome 4"/>
</dbReference>
<feature type="compositionally biased region" description="Acidic residues" evidence="1">
    <location>
        <begin position="159"/>
        <end position="169"/>
    </location>
</feature>
<evidence type="ECO:0000313" key="3">
    <source>
        <dbReference type="Proteomes" id="UP000510647"/>
    </source>
</evidence>
<accession>A0A7H9HSX2</accession>
<dbReference type="EMBL" id="CP059270">
    <property type="protein sequence ID" value="QLQ80206.1"/>
    <property type="molecule type" value="Genomic_DNA"/>
</dbReference>